<sequence length="293" mass="32392">MQSPKLAVISVFSLTLSISIVSIEQFRIKAIAKVPQPTPQLAPVFGCELLPSTNPPNTSPPAKLTDVPITLERFRRLLPNSTNSDATPKLINYTPKEEIALADASNYGDRYLKDLDGNPANLPPIIVLHETRESAESIISYFQEFHSDGNDQASYHTLIKIDGTIVYIVPPDKRAFGSGNSVFVTPLSQEAVQTNPKYASSVNNFAYHVSLETPVDVPPNVYFHSGYTNAQYQSLAWLVAKTSIPLERITTNGTVARSRFRIDPRSFNSFLFRKFLSAYPKTQEISIGCSPAQ</sequence>
<gene>
    <name evidence="2" type="ORF">VB774_05865</name>
</gene>
<feature type="domain" description="N-acetylmuramoyl-L-alanine amidase" evidence="1">
    <location>
        <begin position="124"/>
        <end position="242"/>
    </location>
</feature>
<dbReference type="InterPro" id="IPR002502">
    <property type="entry name" value="Amidase_domain"/>
</dbReference>
<organism evidence="2 3">
    <name type="scientific">Pseudanabaena galeata UHCC 0370</name>
    <dbReference type="NCBI Taxonomy" id="3110310"/>
    <lineage>
        <taxon>Bacteria</taxon>
        <taxon>Bacillati</taxon>
        <taxon>Cyanobacteriota</taxon>
        <taxon>Cyanophyceae</taxon>
        <taxon>Pseudanabaenales</taxon>
        <taxon>Pseudanabaenaceae</taxon>
        <taxon>Pseudanabaena</taxon>
    </lineage>
</organism>
<dbReference type="Gene3D" id="3.40.80.10">
    <property type="entry name" value="Peptidoglycan recognition protein-like"/>
    <property type="match status" value="1"/>
</dbReference>
<accession>A0ABU5TFR9</accession>
<evidence type="ECO:0000259" key="1">
    <source>
        <dbReference type="Pfam" id="PF01510"/>
    </source>
</evidence>
<dbReference type="Proteomes" id="UP001301388">
    <property type="component" value="Unassembled WGS sequence"/>
</dbReference>
<dbReference type="SUPFAM" id="SSF55846">
    <property type="entry name" value="N-acetylmuramoyl-L-alanine amidase-like"/>
    <property type="match status" value="1"/>
</dbReference>
<dbReference type="Pfam" id="PF01510">
    <property type="entry name" value="Amidase_2"/>
    <property type="match status" value="1"/>
</dbReference>
<keyword evidence="3" id="KW-1185">Reference proteome</keyword>
<protein>
    <submittedName>
        <fullName evidence="2">Peptidoglycan recognition family protein</fullName>
    </submittedName>
</protein>
<dbReference type="CDD" id="cd06583">
    <property type="entry name" value="PGRP"/>
    <property type="match status" value="1"/>
</dbReference>
<evidence type="ECO:0000313" key="2">
    <source>
        <dbReference type="EMBL" id="MEA5477142.1"/>
    </source>
</evidence>
<dbReference type="EMBL" id="JAYGIE010000018">
    <property type="protein sequence ID" value="MEA5477142.1"/>
    <property type="molecule type" value="Genomic_DNA"/>
</dbReference>
<comment type="caution">
    <text evidence="2">The sequence shown here is derived from an EMBL/GenBank/DDBJ whole genome shotgun (WGS) entry which is preliminary data.</text>
</comment>
<reference evidence="2 3" key="1">
    <citation type="submission" date="2023-12" db="EMBL/GenBank/DDBJ databases">
        <title>Baltic Sea Cyanobacteria.</title>
        <authorList>
            <person name="Delbaje E."/>
            <person name="Fewer D.P."/>
            <person name="Shishido T.K."/>
        </authorList>
    </citation>
    <scope>NUCLEOTIDE SEQUENCE [LARGE SCALE GENOMIC DNA]</scope>
    <source>
        <strain evidence="2 3">UHCC 0370</strain>
    </source>
</reference>
<dbReference type="InterPro" id="IPR036505">
    <property type="entry name" value="Amidase/PGRP_sf"/>
</dbReference>
<dbReference type="RefSeq" id="WP_323260536.1">
    <property type="nucleotide sequence ID" value="NZ_JAYGIE010000018.1"/>
</dbReference>
<evidence type="ECO:0000313" key="3">
    <source>
        <dbReference type="Proteomes" id="UP001301388"/>
    </source>
</evidence>
<proteinExistence type="predicted"/>
<name>A0ABU5TFR9_9CYAN</name>